<dbReference type="RefSeq" id="WP_084275584.1">
    <property type="nucleotide sequence ID" value="NZ_AP026671.1"/>
</dbReference>
<protein>
    <submittedName>
        <fullName evidence="1">Uncharacterized protein</fullName>
    </submittedName>
</protein>
<keyword evidence="2" id="KW-1185">Reference proteome</keyword>
<name>A0A1W1WSR2_9BACT</name>
<gene>
    <name evidence="1" type="ORF">SAMN05660197_1158</name>
</gene>
<accession>A0A1W1WSR2</accession>
<dbReference type="AlphaFoldDB" id="A0A1W1WSR2"/>
<organism evidence="1 2">
    <name type="scientific">Nitratiruptor tergarcus DSM 16512</name>
    <dbReference type="NCBI Taxonomy" id="1069081"/>
    <lineage>
        <taxon>Bacteria</taxon>
        <taxon>Pseudomonadati</taxon>
        <taxon>Campylobacterota</taxon>
        <taxon>Epsilonproteobacteria</taxon>
        <taxon>Nautiliales</taxon>
        <taxon>Nitratiruptoraceae</taxon>
        <taxon>Nitratiruptor</taxon>
    </lineage>
</organism>
<dbReference type="Proteomes" id="UP000192602">
    <property type="component" value="Unassembled WGS sequence"/>
</dbReference>
<sequence length="107" mass="12510">MRYLLIFCCITFAFADWKTAQILAIDKIIQTYQNRQSCLQKEEAHFCIQKYPLDPKSDALAKTFAMSFPQAFYASKLQRDIKLLEKQKLCIGRALSEMEAKRCLTQF</sequence>
<dbReference type="EMBL" id="FWWZ01000001">
    <property type="protein sequence ID" value="SMC09351.1"/>
    <property type="molecule type" value="Genomic_DNA"/>
</dbReference>
<evidence type="ECO:0000313" key="2">
    <source>
        <dbReference type="Proteomes" id="UP000192602"/>
    </source>
</evidence>
<proteinExistence type="predicted"/>
<evidence type="ECO:0000313" key="1">
    <source>
        <dbReference type="EMBL" id="SMC09351.1"/>
    </source>
</evidence>
<dbReference type="OrthoDB" id="9891423at2"/>
<reference evidence="2" key="1">
    <citation type="submission" date="2017-04" db="EMBL/GenBank/DDBJ databases">
        <authorList>
            <person name="Varghese N."/>
            <person name="Submissions S."/>
        </authorList>
    </citation>
    <scope>NUCLEOTIDE SEQUENCE [LARGE SCALE GENOMIC DNA]</scope>
    <source>
        <strain evidence="2">DSM 16512</strain>
    </source>
</reference>